<comment type="caution">
    <text evidence="1">The sequence shown here is derived from an EMBL/GenBank/DDBJ whole genome shotgun (WGS) entry which is preliminary data.</text>
</comment>
<proteinExistence type="predicted"/>
<evidence type="ECO:0000313" key="2">
    <source>
        <dbReference type="Proteomes" id="UP001140502"/>
    </source>
</evidence>
<gene>
    <name evidence="1" type="ORF">N0V84_007064</name>
</gene>
<reference evidence="1" key="1">
    <citation type="submission" date="2022-10" db="EMBL/GenBank/DDBJ databases">
        <title>Tapping the CABI collections for fungal endophytes: first genome assemblies for Collariella, Neodidymelliopsis, Ascochyta clinopodiicola, Didymella pomorum, Didymosphaeria variabile, Neocosmospora piperis and Neocucurbitaria cava.</title>
        <authorList>
            <person name="Hill R."/>
        </authorList>
    </citation>
    <scope>NUCLEOTIDE SEQUENCE</scope>
    <source>
        <strain evidence="1">IMI 366586</strain>
    </source>
</reference>
<evidence type="ECO:0000313" key="1">
    <source>
        <dbReference type="EMBL" id="KAJ4318010.1"/>
    </source>
</evidence>
<protein>
    <submittedName>
        <fullName evidence="1">Uncharacterized protein</fullName>
    </submittedName>
</protein>
<organism evidence="1 2">
    <name type="scientific">Fusarium piperis</name>
    <dbReference type="NCBI Taxonomy" id="1435070"/>
    <lineage>
        <taxon>Eukaryota</taxon>
        <taxon>Fungi</taxon>
        <taxon>Dikarya</taxon>
        <taxon>Ascomycota</taxon>
        <taxon>Pezizomycotina</taxon>
        <taxon>Sordariomycetes</taxon>
        <taxon>Hypocreomycetidae</taxon>
        <taxon>Hypocreales</taxon>
        <taxon>Nectriaceae</taxon>
        <taxon>Fusarium</taxon>
        <taxon>Fusarium solani species complex</taxon>
    </lineage>
</organism>
<keyword evidence="2" id="KW-1185">Reference proteome</keyword>
<accession>A0A9W8WAN3</accession>
<dbReference type="OrthoDB" id="2322999at2759"/>
<name>A0A9W8WAN3_9HYPO</name>
<sequence>MALVEHYGPVAFNSTPELLPQALRNHANAGGNDWVNETFGPLFRKHGVDNLLGLALLHHHFTLEEGELLTDVREFSMDGDESTVNHPNWAELRQFLEELSTVFVDRGVGKTYGLVRYPGDDFPGRVEMTVGRANVNLTPKQVC</sequence>
<dbReference type="Proteomes" id="UP001140502">
    <property type="component" value="Unassembled WGS sequence"/>
</dbReference>
<dbReference type="EMBL" id="JAPEUR010000149">
    <property type="protein sequence ID" value="KAJ4318010.1"/>
    <property type="molecule type" value="Genomic_DNA"/>
</dbReference>
<dbReference type="AlphaFoldDB" id="A0A9W8WAN3"/>